<protein>
    <recommendedName>
        <fullName evidence="4">Replication initiator protein A</fullName>
    </recommendedName>
</protein>
<reference evidence="2 3" key="1">
    <citation type="journal article" date="2012" name="Environ. Microbiol.">
        <title>Complete genome of Candidatus Chloracidobacterium thermophilum, a chlorophyll-based photoheterotroph belonging to the phylum Acidobacteria.</title>
        <authorList>
            <person name="Garcia Costas A.M."/>
            <person name="Liu Z."/>
            <person name="Tomsho L.P."/>
            <person name="Schuster S.C."/>
            <person name="Ward D.M."/>
            <person name="Bryant D.A."/>
        </authorList>
    </citation>
    <scope>NUCLEOTIDE SEQUENCE [LARGE SCALE GENOMIC DNA]</scope>
    <source>
        <strain evidence="2 3">B</strain>
    </source>
</reference>
<dbReference type="AlphaFoldDB" id="G2LLM2"/>
<gene>
    <name evidence="2" type="ordered locus">Cabther_B0821</name>
</gene>
<dbReference type="EMBL" id="CP002515">
    <property type="protein sequence ID" value="AEP13818.1"/>
    <property type="molecule type" value="Genomic_DNA"/>
</dbReference>
<dbReference type="RefSeq" id="WP_014101556.1">
    <property type="nucleotide sequence ID" value="NC_016025.1"/>
</dbReference>
<feature type="compositionally biased region" description="Low complexity" evidence="1">
    <location>
        <begin position="17"/>
        <end position="34"/>
    </location>
</feature>
<evidence type="ECO:0000256" key="1">
    <source>
        <dbReference type="SAM" id="MobiDB-lite"/>
    </source>
</evidence>
<dbReference type="KEGG" id="ctm:Cabther_B0821"/>
<keyword evidence="3" id="KW-1185">Reference proteome</keyword>
<feature type="region of interest" description="Disordered" evidence="1">
    <location>
        <begin position="1"/>
        <end position="39"/>
    </location>
</feature>
<evidence type="ECO:0000313" key="2">
    <source>
        <dbReference type="EMBL" id="AEP13818.1"/>
    </source>
</evidence>
<proteinExistence type="predicted"/>
<name>G2LLM2_CHLTF</name>
<feature type="compositionally biased region" description="Basic and acidic residues" evidence="1">
    <location>
        <begin position="427"/>
        <end position="447"/>
    </location>
</feature>
<evidence type="ECO:0000313" key="3">
    <source>
        <dbReference type="Proteomes" id="UP000006791"/>
    </source>
</evidence>
<dbReference type="OrthoDB" id="105140at2"/>
<dbReference type="Pfam" id="PF10134">
    <property type="entry name" value="RPA"/>
    <property type="match status" value="1"/>
</dbReference>
<evidence type="ECO:0008006" key="4">
    <source>
        <dbReference type="Google" id="ProtNLM"/>
    </source>
</evidence>
<dbReference type="HOGENOM" id="CLU_488090_0_0_0"/>
<feature type="region of interest" description="Disordered" evidence="1">
    <location>
        <begin position="411"/>
        <end position="447"/>
    </location>
</feature>
<sequence>MAEKRGRRKKRETDIPEGSPTAAGATSATAATAAEADDAEKPEVIRIAQDEFNLAVFPIAVLDKRAQKSKNYLTFTEHITSNGREIQRVWTVMPHPIEGLPSTTDEDVYVALMELSYEQGAQKKVYFSRYDLIRRLGWPMNAKHYERLESSLRKLAAVRIEAKNAYVDRHTGRLVDVGMSIIQEFKIFDEGAGKRTGAKSYVMWSDRVAQSLSEKLFKKLDADFYFNLTSPIAKRLFRYLDKKFGSSDYFVINVRKLAFEHVGMSREMTYVSQIMQRLEPALNELVAKQFLVEWTLTEETIHFRKNLEFGARIQQMALPIYDVMDAMCDDDLSPEERAVRDVALHLEGQLTARGMIGSVAKKLVESFELQGKLETIEQAIATFDRQYRQRDLANPGGLLYTLIVNGQEALPKLPPKRRRSSAKMPRARAEKPAEASESTGETRDSHEAVPLFSTPSQEQMQELELGYLEHLERTGEALLAQLKKSELKELVAREREELLASDRRKIYARWEPDVLDEHLRRLVGRKLAEAKVESFAAWCAARGVELNALMRPSTTSED</sequence>
<accession>G2LLM2</accession>
<dbReference type="Proteomes" id="UP000006791">
    <property type="component" value="Chromosome 2"/>
</dbReference>
<feature type="compositionally biased region" description="Basic residues" evidence="1">
    <location>
        <begin position="1"/>
        <end position="10"/>
    </location>
</feature>
<dbReference type="InterPro" id="IPR018777">
    <property type="entry name" value="Replication_initiator_prot_A"/>
</dbReference>
<organism evidence="2 3">
    <name type="scientific">Chloracidobacterium thermophilum (strain B)</name>
    <dbReference type="NCBI Taxonomy" id="981222"/>
    <lineage>
        <taxon>Bacteria</taxon>
        <taxon>Pseudomonadati</taxon>
        <taxon>Acidobacteriota</taxon>
        <taxon>Terriglobia</taxon>
        <taxon>Terriglobales</taxon>
        <taxon>Acidobacteriaceae</taxon>
        <taxon>Chloracidobacterium</taxon>
    </lineage>
</organism>